<reference evidence="2 3" key="1">
    <citation type="submission" date="2011-02" db="EMBL/GenBank/DDBJ databases">
        <title>The Genome Sequence of Sphaeroforma arctica JP610.</title>
        <authorList>
            <consortium name="The Broad Institute Genome Sequencing Platform"/>
            <person name="Russ C."/>
            <person name="Cuomo C."/>
            <person name="Young S.K."/>
            <person name="Zeng Q."/>
            <person name="Gargeya S."/>
            <person name="Alvarado L."/>
            <person name="Berlin A."/>
            <person name="Chapman S.B."/>
            <person name="Chen Z."/>
            <person name="Freedman E."/>
            <person name="Gellesch M."/>
            <person name="Goldberg J."/>
            <person name="Griggs A."/>
            <person name="Gujja S."/>
            <person name="Heilman E."/>
            <person name="Heiman D."/>
            <person name="Howarth C."/>
            <person name="Mehta T."/>
            <person name="Neiman D."/>
            <person name="Pearson M."/>
            <person name="Roberts A."/>
            <person name="Saif S."/>
            <person name="Shea T."/>
            <person name="Shenoy N."/>
            <person name="Sisk P."/>
            <person name="Stolte C."/>
            <person name="Sykes S."/>
            <person name="White J."/>
            <person name="Yandava C."/>
            <person name="Burger G."/>
            <person name="Gray M.W."/>
            <person name="Holland P.W.H."/>
            <person name="King N."/>
            <person name="Lang F.B.F."/>
            <person name="Roger A.J."/>
            <person name="Ruiz-Trillo I."/>
            <person name="Haas B."/>
            <person name="Nusbaum C."/>
            <person name="Birren B."/>
        </authorList>
    </citation>
    <scope>NUCLEOTIDE SEQUENCE [LARGE SCALE GENOMIC DNA]</scope>
    <source>
        <strain evidence="2 3">JP610</strain>
    </source>
</reference>
<feature type="region of interest" description="Disordered" evidence="1">
    <location>
        <begin position="32"/>
        <end position="52"/>
    </location>
</feature>
<evidence type="ECO:0000313" key="2">
    <source>
        <dbReference type="EMBL" id="KNC70263.1"/>
    </source>
</evidence>
<keyword evidence="3" id="KW-1185">Reference proteome</keyword>
<sequence length="52" mass="5457">MINRMKAAGVSTISTRLQGALTGSMTAAALHRSPDRTFTNPEGLSLGTPVRD</sequence>
<name>A0A0L0F261_9EUKA</name>
<dbReference type="AlphaFoldDB" id="A0A0L0F261"/>
<evidence type="ECO:0000313" key="3">
    <source>
        <dbReference type="Proteomes" id="UP000054560"/>
    </source>
</evidence>
<proteinExistence type="predicted"/>
<evidence type="ECO:0000256" key="1">
    <source>
        <dbReference type="SAM" id="MobiDB-lite"/>
    </source>
</evidence>
<dbReference type="GeneID" id="25917716"/>
<gene>
    <name evidence="2" type="ORF">SARC_17212</name>
</gene>
<organism evidence="2 3">
    <name type="scientific">Sphaeroforma arctica JP610</name>
    <dbReference type="NCBI Taxonomy" id="667725"/>
    <lineage>
        <taxon>Eukaryota</taxon>
        <taxon>Ichthyosporea</taxon>
        <taxon>Ichthyophonida</taxon>
        <taxon>Sphaeroforma</taxon>
    </lineage>
</organism>
<protein>
    <submittedName>
        <fullName evidence="2">Uncharacterized protein</fullName>
    </submittedName>
</protein>
<dbReference type="RefSeq" id="XP_014144165.1">
    <property type="nucleotide sequence ID" value="XM_014288690.1"/>
</dbReference>
<dbReference type="EMBL" id="KQ251667">
    <property type="protein sequence ID" value="KNC70263.1"/>
    <property type="molecule type" value="Genomic_DNA"/>
</dbReference>
<dbReference type="Proteomes" id="UP000054560">
    <property type="component" value="Unassembled WGS sequence"/>
</dbReference>
<accession>A0A0L0F261</accession>